<dbReference type="Pfam" id="PF00005">
    <property type="entry name" value="ABC_tran"/>
    <property type="match status" value="1"/>
</dbReference>
<keyword evidence="2" id="KW-0813">Transport</keyword>
<keyword evidence="3" id="KW-0547">Nucleotide-binding</keyword>
<dbReference type="InterPro" id="IPR015854">
    <property type="entry name" value="ABC_transpr_LolD-like"/>
</dbReference>
<dbReference type="GO" id="GO:0005886">
    <property type="term" value="C:plasma membrane"/>
    <property type="evidence" value="ECO:0007669"/>
    <property type="project" value="TreeGrafter"/>
</dbReference>
<dbReference type="GO" id="GO:0016887">
    <property type="term" value="F:ATP hydrolysis activity"/>
    <property type="evidence" value="ECO:0007669"/>
    <property type="project" value="InterPro"/>
</dbReference>
<dbReference type="PROSITE" id="PS00211">
    <property type="entry name" value="ABC_TRANSPORTER_1"/>
    <property type="match status" value="1"/>
</dbReference>
<dbReference type="PANTHER" id="PTHR24220">
    <property type="entry name" value="IMPORT ATP-BINDING PROTEIN"/>
    <property type="match status" value="1"/>
</dbReference>
<name>A0A1F5R134_9BACT</name>
<dbReference type="SMART" id="SM00382">
    <property type="entry name" value="AAA"/>
    <property type="match status" value="1"/>
</dbReference>
<dbReference type="PANTHER" id="PTHR24220:SF689">
    <property type="entry name" value="LIPOPROTEIN-RELEASING SYSTEM ATP-BINDING PROTEIN LOLD"/>
    <property type="match status" value="1"/>
</dbReference>
<dbReference type="PROSITE" id="PS50893">
    <property type="entry name" value="ABC_TRANSPORTER_2"/>
    <property type="match status" value="1"/>
</dbReference>
<dbReference type="InterPro" id="IPR017871">
    <property type="entry name" value="ABC_transporter-like_CS"/>
</dbReference>
<proteinExistence type="inferred from homology"/>
<dbReference type="GO" id="GO:0005524">
    <property type="term" value="F:ATP binding"/>
    <property type="evidence" value="ECO:0007669"/>
    <property type="project" value="UniProtKB-KW"/>
</dbReference>
<dbReference type="EMBL" id="MFFM01000048">
    <property type="protein sequence ID" value="OGF08156.1"/>
    <property type="molecule type" value="Genomic_DNA"/>
</dbReference>
<organism evidence="6 7">
    <name type="scientific">Candidatus Edwardsbacteria bacterium GWF2_54_11</name>
    <dbReference type="NCBI Taxonomy" id="1817851"/>
    <lineage>
        <taxon>Bacteria</taxon>
        <taxon>Candidatus Edwardsiibacteriota</taxon>
    </lineage>
</organism>
<protein>
    <recommendedName>
        <fullName evidence="5">ABC transporter domain-containing protein</fullName>
    </recommendedName>
</protein>
<dbReference type="AlphaFoldDB" id="A0A1F5R134"/>
<evidence type="ECO:0000256" key="2">
    <source>
        <dbReference type="ARBA" id="ARBA00022448"/>
    </source>
</evidence>
<evidence type="ECO:0000256" key="4">
    <source>
        <dbReference type="ARBA" id="ARBA00022840"/>
    </source>
</evidence>
<reference evidence="6 7" key="1">
    <citation type="journal article" date="2016" name="Nat. Commun.">
        <title>Thousands of microbial genomes shed light on interconnected biogeochemical processes in an aquifer system.</title>
        <authorList>
            <person name="Anantharaman K."/>
            <person name="Brown C.T."/>
            <person name="Hug L.A."/>
            <person name="Sharon I."/>
            <person name="Castelle C.J."/>
            <person name="Probst A.J."/>
            <person name="Thomas B.C."/>
            <person name="Singh A."/>
            <person name="Wilkins M.J."/>
            <person name="Karaoz U."/>
            <person name="Brodie E.L."/>
            <person name="Williams K.H."/>
            <person name="Hubbard S.S."/>
            <person name="Banfield J.F."/>
        </authorList>
    </citation>
    <scope>NUCLEOTIDE SEQUENCE [LARGE SCALE GENOMIC DNA]</scope>
</reference>
<sequence>MHPVIEAIDVNRIFPAPKGDLKVLAELSFSIERGGTASIVGASGSGKSTLLHILGCLDRPTAGKILLGGQDTSLLSDHDLAGARNKSIGFVFQFHHLLPEFTAVENVALPLLVGGMEKNESLALAQQLMDEVGLKERCLHRPSELSGGEQQRVAVARALANSPEVILADEPTGNLDSRSGGAVADLLWRMNREKNIALVLVTHNTELAGRADRIMELKDGRLWPK</sequence>
<dbReference type="InterPro" id="IPR017911">
    <property type="entry name" value="MacB-like_ATP-bd"/>
</dbReference>
<dbReference type="CDD" id="cd03255">
    <property type="entry name" value="ABC_MJ0796_LolCDE_FtsE"/>
    <property type="match status" value="1"/>
</dbReference>
<dbReference type="FunFam" id="3.40.50.300:FF:000032">
    <property type="entry name" value="Export ABC transporter ATP-binding protein"/>
    <property type="match status" value="1"/>
</dbReference>
<dbReference type="InterPro" id="IPR003439">
    <property type="entry name" value="ABC_transporter-like_ATP-bd"/>
</dbReference>
<gene>
    <name evidence="6" type="ORF">A2024_08245</name>
</gene>
<evidence type="ECO:0000313" key="6">
    <source>
        <dbReference type="EMBL" id="OGF08156.1"/>
    </source>
</evidence>
<dbReference type="Proteomes" id="UP000177230">
    <property type="component" value="Unassembled WGS sequence"/>
</dbReference>
<keyword evidence="4" id="KW-0067">ATP-binding</keyword>
<evidence type="ECO:0000256" key="1">
    <source>
        <dbReference type="ARBA" id="ARBA00005417"/>
    </source>
</evidence>
<evidence type="ECO:0000313" key="7">
    <source>
        <dbReference type="Proteomes" id="UP000177230"/>
    </source>
</evidence>
<feature type="domain" description="ABC transporter" evidence="5">
    <location>
        <begin position="5"/>
        <end position="225"/>
    </location>
</feature>
<dbReference type="Gene3D" id="3.40.50.300">
    <property type="entry name" value="P-loop containing nucleotide triphosphate hydrolases"/>
    <property type="match status" value="1"/>
</dbReference>
<comment type="similarity">
    <text evidence="1">Belongs to the ABC transporter superfamily.</text>
</comment>
<dbReference type="GO" id="GO:0089705">
    <property type="term" value="P:protein localization to outer membrane"/>
    <property type="evidence" value="ECO:0007669"/>
    <property type="project" value="TreeGrafter"/>
</dbReference>
<dbReference type="GO" id="GO:0044874">
    <property type="term" value="P:lipoprotein localization to outer membrane"/>
    <property type="evidence" value="ECO:0007669"/>
    <property type="project" value="TreeGrafter"/>
</dbReference>
<evidence type="ECO:0000259" key="5">
    <source>
        <dbReference type="PROSITE" id="PS50893"/>
    </source>
</evidence>
<accession>A0A1F5R134</accession>
<dbReference type="SUPFAM" id="SSF52540">
    <property type="entry name" value="P-loop containing nucleoside triphosphate hydrolases"/>
    <property type="match status" value="1"/>
</dbReference>
<comment type="caution">
    <text evidence="6">The sequence shown here is derived from an EMBL/GenBank/DDBJ whole genome shotgun (WGS) entry which is preliminary data.</text>
</comment>
<dbReference type="InterPro" id="IPR027417">
    <property type="entry name" value="P-loop_NTPase"/>
</dbReference>
<evidence type="ECO:0000256" key="3">
    <source>
        <dbReference type="ARBA" id="ARBA00022741"/>
    </source>
</evidence>
<dbReference type="GO" id="GO:0098796">
    <property type="term" value="C:membrane protein complex"/>
    <property type="evidence" value="ECO:0007669"/>
    <property type="project" value="UniProtKB-ARBA"/>
</dbReference>
<dbReference type="InterPro" id="IPR003593">
    <property type="entry name" value="AAA+_ATPase"/>
</dbReference>
<dbReference type="GO" id="GO:0022857">
    <property type="term" value="F:transmembrane transporter activity"/>
    <property type="evidence" value="ECO:0007669"/>
    <property type="project" value="TreeGrafter"/>
</dbReference>